<evidence type="ECO:0000256" key="1">
    <source>
        <dbReference type="ARBA" id="ARBA00023172"/>
    </source>
</evidence>
<evidence type="ECO:0000259" key="2">
    <source>
        <dbReference type="Pfam" id="PF00589"/>
    </source>
</evidence>
<dbReference type="Pfam" id="PF00589">
    <property type="entry name" value="Phage_integrase"/>
    <property type="match status" value="1"/>
</dbReference>
<name>W4M7C6_9BACT</name>
<dbReference type="InterPro" id="IPR002104">
    <property type="entry name" value="Integrase_catalytic"/>
</dbReference>
<sequence>MSRTSAWCLVQGYAQQVGLAHVKPHDFRHFVGTELTRRHGIRQAQLALGHKRIETTVQHYVLDELEGGLTDGLYCCLGTL</sequence>
<protein>
    <recommendedName>
        <fullName evidence="2">Tyr recombinase domain-containing protein</fullName>
    </recommendedName>
</protein>
<dbReference type="SUPFAM" id="SSF56349">
    <property type="entry name" value="DNA breaking-rejoining enzymes"/>
    <property type="match status" value="1"/>
</dbReference>
<dbReference type="GO" id="GO:0015074">
    <property type="term" value="P:DNA integration"/>
    <property type="evidence" value="ECO:0007669"/>
    <property type="project" value="InterPro"/>
</dbReference>
<comment type="caution">
    <text evidence="3">The sequence shown here is derived from an EMBL/GenBank/DDBJ whole genome shotgun (WGS) entry which is preliminary data.</text>
</comment>
<dbReference type="InterPro" id="IPR013762">
    <property type="entry name" value="Integrase-like_cat_sf"/>
</dbReference>
<dbReference type="GO" id="GO:0003677">
    <property type="term" value="F:DNA binding"/>
    <property type="evidence" value="ECO:0007669"/>
    <property type="project" value="InterPro"/>
</dbReference>
<feature type="domain" description="Tyr recombinase" evidence="2">
    <location>
        <begin position="1"/>
        <end position="61"/>
    </location>
</feature>
<evidence type="ECO:0000313" key="3">
    <source>
        <dbReference type="EMBL" id="ETX05547.1"/>
    </source>
</evidence>
<evidence type="ECO:0000313" key="4">
    <source>
        <dbReference type="Proteomes" id="UP000019140"/>
    </source>
</evidence>
<dbReference type="InterPro" id="IPR011010">
    <property type="entry name" value="DNA_brk_join_enz"/>
</dbReference>
<keyword evidence="1" id="KW-0233">DNA recombination</keyword>
<organism evidence="3 4">
    <name type="scientific">Candidatus Entotheonella gemina</name>
    <dbReference type="NCBI Taxonomy" id="1429439"/>
    <lineage>
        <taxon>Bacteria</taxon>
        <taxon>Pseudomonadati</taxon>
        <taxon>Nitrospinota/Tectimicrobiota group</taxon>
        <taxon>Candidatus Tectimicrobiota</taxon>
        <taxon>Candidatus Entotheonellia</taxon>
        <taxon>Candidatus Entotheonellales</taxon>
        <taxon>Candidatus Entotheonellaceae</taxon>
        <taxon>Candidatus Entotheonella</taxon>
    </lineage>
</organism>
<gene>
    <name evidence="3" type="ORF">ETSY2_22345</name>
</gene>
<proteinExistence type="predicted"/>
<reference evidence="3 4" key="1">
    <citation type="journal article" date="2014" name="Nature">
        <title>An environmental bacterial taxon with a large and distinct metabolic repertoire.</title>
        <authorList>
            <person name="Wilson M.C."/>
            <person name="Mori T."/>
            <person name="Ruckert C."/>
            <person name="Uria A.R."/>
            <person name="Helf M.J."/>
            <person name="Takada K."/>
            <person name="Gernert C."/>
            <person name="Steffens U.A."/>
            <person name="Heycke N."/>
            <person name="Schmitt S."/>
            <person name="Rinke C."/>
            <person name="Helfrich E.J."/>
            <person name="Brachmann A.O."/>
            <person name="Gurgui C."/>
            <person name="Wakimoto T."/>
            <person name="Kracht M."/>
            <person name="Crusemann M."/>
            <person name="Hentschel U."/>
            <person name="Abe I."/>
            <person name="Matsunaga S."/>
            <person name="Kalinowski J."/>
            <person name="Takeyama H."/>
            <person name="Piel J."/>
        </authorList>
    </citation>
    <scope>NUCLEOTIDE SEQUENCE [LARGE SCALE GENOMIC DNA]</scope>
    <source>
        <strain evidence="4">TSY2</strain>
    </source>
</reference>
<accession>W4M7C6</accession>
<dbReference type="GO" id="GO:0006310">
    <property type="term" value="P:DNA recombination"/>
    <property type="evidence" value="ECO:0007669"/>
    <property type="project" value="UniProtKB-KW"/>
</dbReference>
<dbReference type="HOGENOM" id="CLU_2583171_0_0_7"/>
<dbReference type="AlphaFoldDB" id="W4M7C6"/>
<dbReference type="EMBL" id="AZHX01000932">
    <property type="protein sequence ID" value="ETX05547.1"/>
    <property type="molecule type" value="Genomic_DNA"/>
</dbReference>
<keyword evidence="4" id="KW-1185">Reference proteome</keyword>
<dbReference type="Gene3D" id="1.10.443.10">
    <property type="entry name" value="Intergrase catalytic core"/>
    <property type="match status" value="1"/>
</dbReference>
<dbReference type="Proteomes" id="UP000019140">
    <property type="component" value="Unassembled WGS sequence"/>
</dbReference>